<gene>
    <name evidence="9" type="ORF">E8E12_003003</name>
</gene>
<feature type="transmembrane region" description="Helical" evidence="7">
    <location>
        <begin position="178"/>
        <end position="206"/>
    </location>
</feature>
<evidence type="ECO:0000256" key="5">
    <source>
        <dbReference type="ARBA" id="ARBA00038359"/>
    </source>
</evidence>
<reference evidence="9" key="1">
    <citation type="submission" date="2019-04" db="EMBL/GenBank/DDBJ databases">
        <title>Sequencing of skin fungus with MAO and IRED activity.</title>
        <authorList>
            <person name="Marsaioli A.J."/>
            <person name="Bonatto J.M.C."/>
            <person name="Reis Junior O."/>
        </authorList>
    </citation>
    <scope>NUCLEOTIDE SEQUENCE</scope>
    <source>
        <strain evidence="9">28M1</strain>
    </source>
</reference>
<feature type="transmembrane region" description="Helical" evidence="7">
    <location>
        <begin position="101"/>
        <end position="123"/>
    </location>
</feature>
<name>A0A9P4WID0_9PLEO</name>
<evidence type="ECO:0000256" key="7">
    <source>
        <dbReference type="SAM" id="Phobius"/>
    </source>
</evidence>
<dbReference type="InterPro" id="IPR052337">
    <property type="entry name" value="SAT4-like"/>
</dbReference>
<feature type="region of interest" description="Disordered" evidence="6">
    <location>
        <begin position="383"/>
        <end position="404"/>
    </location>
</feature>
<dbReference type="AlphaFoldDB" id="A0A9P4WID0"/>
<feature type="domain" description="Rhodopsin" evidence="8">
    <location>
        <begin position="83"/>
        <end position="324"/>
    </location>
</feature>
<evidence type="ECO:0000256" key="3">
    <source>
        <dbReference type="ARBA" id="ARBA00022989"/>
    </source>
</evidence>
<feature type="compositionally biased region" description="Polar residues" evidence="6">
    <location>
        <begin position="391"/>
        <end position="404"/>
    </location>
</feature>
<dbReference type="EMBL" id="SWKV01000091">
    <property type="protein sequence ID" value="KAF3032863.1"/>
    <property type="molecule type" value="Genomic_DNA"/>
</dbReference>
<feature type="transmembrane region" description="Helical" evidence="7">
    <location>
        <begin position="143"/>
        <end position="166"/>
    </location>
</feature>
<evidence type="ECO:0000313" key="9">
    <source>
        <dbReference type="EMBL" id="KAF3032863.1"/>
    </source>
</evidence>
<feature type="region of interest" description="Disordered" evidence="6">
    <location>
        <begin position="338"/>
        <end position="360"/>
    </location>
</feature>
<comment type="similarity">
    <text evidence="5">Belongs to the SAT4 family.</text>
</comment>
<organism evidence="9 10">
    <name type="scientific">Didymella heteroderae</name>
    <dbReference type="NCBI Taxonomy" id="1769908"/>
    <lineage>
        <taxon>Eukaryota</taxon>
        <taxon>Fungi</taxon>
        <taxon>Dikarya</taxon>
        <taxon>Ascomycota</taxon>
        <taxon>Pezizomycotina</taxon>
        <taxon>Dothideomycetes</taxon>
        <taxon>Pleosporomycetidae</taxon>
        <taxon>Pleosporales</taxon>
        <taxon>Pleosporineae</taxon>
        <taxon>Didymellaceae</taxon>
        <taxon>Didymella</taxon>
    </lineage>
</organism>
<feature type="transmembrane region" description="Helical" evidence="7">
    <location>
        <begin position="256"/>
        <end position="280"/>
    </location>
</feature>
<dbReference type="OrthoDB" id="5378633at2759"/>
<evidence type="ECO:0000259" key="8">
    <source>
        <dbReference type="Pfam" id="PF20684"/>
    </source>
</evidence>
<feature type="transmembrane region" description="Helical" evidence="7">
    <location>
        <begin position="300"/>
        <end position="324"/>
    </location>
</feature>
<comment type="caution">
    <text evidence="9">The sequence shown here is derived from an EMBL/GenBank/DDBJ whole genome shotgun (WGS) entry which is preliminary data.</text>
</comment>
<dbReference type="InterPro" id="IPR049326">
    <property type="entry name" value="Rhodopsin_dom_fungi"/>
</dbReference>
<keyword evidence="10" id="KW-1185">Reference proteome</keyword>
<feature type="transmembrane region" description="Helical" evidence="7">
    <location>
        <begin position="65"/>
        <end position="89"/>
    </location>
</feature>
<proteinExistence type="inferred from homology"/>
<dbReference type="PANTHER" id="PTHR33048">
    <property type="entry name" value="PTH11-LIKE INTEGRAL MEMBRANE PROTEIN (AFU_ORTHOLOGUE AFUA_5G11245)"/>
    <property type="match status" value="1"/>
</dbReference>
<keyword evidence="2 7" id="KW-0812">Transmembrane</keyword>
<evidence type="ECO:0000256" key="6">
    <source>
        <dbReference type="SAM" id="MobiDB-lite"/>
    </source>
</evidence>
<evidence type="ECO:0000256" key="2">
    <source>
        <dbReference type="ARBA" id="ARBA00022692"/>
    </source>
</evidence>
<accession>A0A9P4WID0</accession>
<keyword evidence="3 7" id="KW-1133">Transmembrane helix</keyword>
<evidence type="ECO:0000256" key="4">
    <source>
        <dbReference type="ARBA" id="ARBA00023136"/>
    </source>
</evidence>
<protein>
    <recommendedName>
        <fullName evidence="8">Rhodopsin domain-containing protein</fullName>
    </recommendedName>
</protein>
<sequence>MWTRDRLVGWPNDPDSEMHAEHCRSVVMRAYRYRVHQSCKIKEALTAKKFLQTLMGAPVRNKTQLGTLTTLIVGGMAVLFFLLRVIARLPMFGGNWGADDWVMTVAMVLIIPETICAYLLNVLGLGTDMWLVPFNNITKILEIFYYTELLYLASVALTKISILLFYLRIFPQRSLRKIIWATIGLCIAYMIAFVTATAFQCIPVRIAWEHWDGEHHGRCIDLNADAWCSAAANIVLDLIVILLPMRELKDLRMNRWRKFGVMLMFLGGLFISITVVSMLRLKYLVQFAHTDNVTWDYLPIGYWSAVETHVGVMVACLPAIRALFGFVHRKLFPKPASQPSYYEDHTKDSSRKASRKDSNSRIFSSIGRSRADKEDFVQLDDFGTKGDVESKSGQNSPTPSSFERTLTHSFKSNEDILPLANSGAPMGQPKNGILVQQEYSVDRLGGRI</sequence>
<dbReference type="GO" id="GO:0016020">
    <property type="term" value="C:membrane"/>
    <property type="evidence" value="ECO:0007669"/>
    <property type="project" value="UniProtKB-SubCell"/>
</dbReference>
<dbReference type="Pfam" id="PF20684">
    <property type="entry name" value="Fung_rhodopsin"/>
    <property type="match status" value="1"/>
</dbReference>
<evidence type="ECO:0000256" key="1">
    <source>
        <dbReference type="ARBA" id="ARBA00004141"/>
    </source>
</evidence>
<evidence type="ECO:0000313" key="10">
    <source>
        <dbReference type="Proteomes" id="UP000758155"/>
    </source>
</evidence>
<keyword evidence="4 7" id="KW-0472">Membrane</keyword>
<dbReference type="PANTHER" id="PTHR33048:SF160">
    <property type="entry name" value="SAT4 FAMILY MEMBRANE PROTEIN"/>
    <property type="match status" value="1"/>
</dbReference>
<comment type="subcellular location">
    <subcellularLocation>
        <location evidence="1">Membrane</location>
        <topology evidence="1">Multi-pass membrane protein</topology>
    </subcellularLocation>
</comment>
<feature type="compositionally biased region" description="Basic and acidic residues" evidence="6">
    <location>
        <begin position="342"/>
        <end position="359"/>
    </location>
</feature>
<dbReference type="Proteomes" id="UP000758155">
    <property type="component" value="Unassembled WGS sequence"/>
</dbReference>